<keyword evidence="2" id="KW-1185">Reference proteome</keyword>
<organism evidence="1 2">
    <name type="scientific">Cinchona calisaya</name>
    <dbReference type="NCBI Taxonomy" id="153742"/>
    <lineage>
        <taxon>Eukaryota</taxon>
        <taxon>Viridiplantae</taxon>
        <taxon>Streptophyta</taxon>
        <taxon>Embryophyta</taxon>
        <taxon>Tracheophyta</taxon>
        <taxon>Spermatophyta</taxon>
        <taxon>Magnoliopsida</taxon>
        <taxon>eudicotyledons</taxon>
        <taxon>Gunneridae</taxon>
        <taxon>Pentapetalae</taxon>
        <taxon>asterids</taxon>
        <taxon>lamiids</taxon>
        <taxon>Gentianales</taxon>
        <taxon>Rubiaceae</taxon>
        <taxon>Cinchonoideae</taxon>
        <taxon>Cinchoneae</taxon>
        <taxon>Cinchona</taxon>
    </lineage>
</organism>
<reference evidence="1 2" key="1">
    <citation type="submission" date="2024-11" db="EMBL/GenBank/DDBJ databases">
        <title>A near-complete genome assembly of Cinchona calisaya.</title>
        <authorList>
            <person name="Lian D.C."/>
            <person name="Zhao X.W."/>
            <person name="Wei L."/>
        </authorList>
    </citation>
    <scope>NUCLEOTIDE SEQUENCE [LARGE SCALE GENOMIC DNA]</scope>
    <source>
        <tissue evidence="1">Nenye</tissue>
    </source>
</reference>
<accession>A0ABD2ZVT3</accession>
<proteinExistence type="predicted"/>
<sequence>MATTIFNEIPILPYHPTRSRHHSTTAHSLILSTKAATPLQYLFCSFLSISPVDETLMAKLLLLLKRGKKKKNNNSTFHFRTEKLRCLLVFRCCRSFLFLPFHHRGKEGGKA</sequence>
<protein>
    <submittedName>
        <fullName evidence="1">Uncharacterized protein</fullName>
    </submittedName>
</protein>
<evidence type="ECO:0000313" key="1">
    <source>
        <dbReference type="EMBL" id="KAL3523580.1"/>
    </source>
</evidence>
<gene>
    <name evidence="1" type="ORF">ACH5RR_016414</name>
</gene>
<dbReference type="Proteomes" id="UP001630127">
    <property type="component" value="Unassembled WGS sequence"/>
</dbReference>
<dbReference type="EMBL" id="JBJUIK010000007">
    <property type="protein sequence ID" value="KAL3523580.1"/>
    <property type="molecule type" value="Genomic_DNA"/>
</dbReference>
<name>A0ABD2ZVT3_9GENT</name>
<evidence type="ECO:0000313" key="2">
    <source>
        <dbReference type="Proteomes" id="UP001630127"/>
    </source>
</evidence>
<dbReference type="AlphaFoldDB" id="A0ABD2ZVT3"/>
<comment type="caution">
    <text evidence="1">The sequence shown here is derived from an EMBL/GenBank/DDBJ whole genome shotgun (WGS) entry which is preliminary data.</text>
</comment>